<sequence>MKTGLKQIIMDHVWFCEYCSSTEGNESRKLFSTQRDFVNHIRAHHLVRKFRNDVETFICRYGPNNSCLLSNGLDSVEKSHSSCDSLFKSQRDYERHLVGFHLLKHPVYKRPDVRSPLPIPPISSHYNEKPSRKWSVYQSVVNLPAVLNDPNYREKDIFTKLWGDKFENAEVLPSPHLPIITEKHFIEYLNKIGVRKLDTESCRSSPNCQINSSNSINDISQSVKLSNKVLKHEPSHDISTASIPALYFDQNFNLKDEKTFCQVIPLHVRRSHFQNVRNPFENIVSPSSKPDSVNISNRLNYPNEEFLQKEAFRNQHNQLVNYLDIIELNIVEQVSRKSSTFFEAIQCHDVIREDLSQAIRQIKDFRRKLHQINTLTIIDKMKLLRVVRRRENYRLVVNKLKLIASLQATQPTIQTLLRNNDFCAALDLVSTTKELLHSHLMVNSTSSDLSSDNVMDQPSNRNLTSRLKKNSTTFLCLRDFDAQLSGISNFVHKMVESEFDISLCRFLDPPIKEYGGFHDPDILSCFLGLIRINRLDFVSGFHAEMLKRVKDIFCQHITSVTRPPGNDSVTDSSTTTGPNTTKLSTSDQLRNMPCENWMTFLVNLCNDIKYLLIRGQDVVDIFENNLCSNHQSNETVENSTVISSTHQPFTTISVHKAKELAKCMHKTLWNTANISQKRLCSIVSSRFRLGSIQLMEPKLTTSTSLSSTVDLSVNSPNLQQRHLSTTSIMDIPCTTVFSEYVFDKFTWSNFRELVKVLSIFQVYVLRAWLKFSDIPIKTIICHQSNDSENCLQPNVHSFNKSKSCVKKSTIPLNQKTSNDVIPSSIISSNTNDCISNNQYIFNIQSDLILRDLVLDMIILIIDRFHRENYDKINMLLDQERWQAAICPEQVQQMINDISIEVGHCKMKSSHLTNEHSPCTPNHNNLIQSTDSVISTPNYIFLQNEEYTVVRTVILLLPMINDYVKLDEKLPGQPLTTEFVSDRLADLLNHFNSRVCQLVLGAEACKRVDLQRISAKNLALTLRSLQLVVQFLPCIQFLLNRISKTDFNKSLSTSVDNLLIASLYHSNSQGINRTTLNGLDHIEKLFNEHIESILQKLVQLLSDPIGPMFSNWYGRPPIPSRQMDELCRNLSKLIGMTKNVLPAKTLTSILLRVHNELKVQLRHRISELGIVADGGPQQSLIDSEILHYIDYFKTLTPQLQKFVDDCSDIWPS</sequence>
<dbReference type="InterPro" id="IPR019515">
    <property type="entry name" value="VPS54_N"/>
</dbReference>
<feature type="domain" description="Vacuolar protein sorting-associated protein 54 C-terminal" evidence="9">
    <location>
        <begin position="943"/>
        <end position="1102"/>
    </location>
</feature>
<keyword evidence="4" id="KW-0813">Transport</keyword>
<dbReference type="PANTHER" id="PTHR12965">
    <property type="entry name" value="VACUOLAR PROTEIN SORTING 54"/>
    <property type="match status" value="1"/>
</dbReference>
<dbReference type="InterPro" id="IPR012501">
    <property type="entry name" value="Vps54_C"/>
</dbReference>
<dbReference type="WBParaSite" id="SMRG1_27120.1">
    <property type="protein sequence ID" value="SMRG1_27120.1"/>
    <property type="gene ID" value="SMRG1_27120"/>
</dbReference>
<keyword evidence="7" id="KW-0175">Coiled coil</keyword>
<comment type="similarity">
    <text evidence="2">Belongs to the VPS54 family.</text>
</comment>
<evidence type="ECO:0000313" key="12">
    <source>
        <dbReference type="WBParaSite" id="SMRG1_27120.1"/>
    </source>
</evidence>
<evidence type="ECO:0000256" key="1">
    <source>
        <dbReference type="ARBA" id="ARBA00004601"/>
    </source>
</evidence>
<evidence type="ECO:0000256" key="4">
    <source>
        <dbReference type="ARBA" id="ARBA00022448"/>
    </source>
</evidence>
<dbReference type="Gene3D" id="1.20.1280.130">
    <property type="match status" value="1"/>
</dbReference>
<dbReference type="GO" id="GO:0015031">
    <property type="term" value="P:protein transport"/>
    <property type="evidence" value="ECO:0007669"/>
    <property type="project" value="UniProtKB-KW"/>
</dbReference>
<dbReference type="AlphaFoldDB" id="A0AA84ZGE6"/>
<dbReference type="PANTHER" id="PTHR12965:SF0">
    <property type="entry name" value="VACUOLAR PROTEIN SORTING-ASSOCIATED PROTEIN 54"/>
    <property type="match status" value="1"/>
</dbReference>
<evidence type="ECO:0000256" key="8">
    <source>
        <dbReference type="SAM" id="MobiDB-lite"/>
    </source>
</evidence>
<dbReference type="GO" id="GO:0000938">
    <property type="term" value="C:GARP complex"/>
    <property type="evidence" value="ECO:0007669"/>
    <property type="project" value="InterPro"/>
</dbReference>
<evidence type="ECO:0000256" key="5">
    <source>
        <dbReference type="ARBA" id="ARBA00022927"/>
    </source>
</evidence>
<evidence type="ECO:0000313" key="11">
    <source>
        <dbReference type="Proteomes" id="UP000050790"/>
    </source>
</evidence>
<dbReference type="InterPro" id="IPR039745">
    <property type="entry name" value="Vps54"/>
</dbReference>
<evidence type="ECO:0000259" key="10">
    <source>
        <dbReference type="Pfam" id="PF10475"/>
    </source>
</evidence>
<dbReference type="Pfam" id="PF10475">
    <property type="entry name" value="Vps54_N"/>
    <property type="match status" value="1"/>
</dbReference>
<name>A0AA84ZGE6_9TREM</name>
<dbReference type="Proteomes" id="UP000050790">
    <property type="component" value="Unassembled WGS sequence"/>
</dbReference>
<dbReference type="Pfam" id="PF07928">
    <property type="entry name" value="Vps54"/>
    <property type="match status" value="1"/>
</dbReference>
<evidence type="ECO:0000256" key="6">
    <source>
        <dbReference type="ARBA" id="ARBA00023034"/>
    </source>
</evidence>
<protein>
    <recommendedName>
        <fullName evidence="3">Vacuolar protein sorting-associated protein 54</fullName>
    </recommendedName>
</protein>
<feature type="compositionally biased region" description="Low complexity" evidence="8">
    <location>
        <begin position="570"/>
        <end position="585"/>
    </location>
</feature>
<dbReference type="GO" id="GO:0019905">
    <property type="term" value="F:syntaxin binding"/>
    <property type="evidence" value="ECO:0007669"/>
    <property type="project" value="TreeGrafter"/>
</dbReference>
<organism evidence="11 12">
    <name type="scientific">Schistosoma margrebowiei</name>
    <dbReference type="NCBI Taxonomy" id="48269"/>
    <lineage>
        <taxon>Eukaryota</taxon>
        <taxon>Metazoa</taxon>
        <taxon>Spiralia</taxon>
        <taxon>Lophotrochozoa</taxon>
        <taxon>Platyhelminthes</taxon>
        <taxon>Trematoda</taxon>
        <taxon>Digenea</taxon>
        <taxon>Strigeidida</taxon>
        <taxon>Schistosomatoidea</taxon>
        <taxon>Schistosomatidae</taxon>
        <taxon>Schistosoma</taxon>
    </lineage>
</organism>
<dbReference type="GO" id="GO:0006896">
    <property type="term" value="P:Golgi to vacuole transport"/>
    <property type="evidence" value="ECO:0007669"/>
    <property type="project" value="TreeGrafter"/>
</dbReference>
<reference evidence="12" key="1">
    <citation type="submission" date="2023-11" db="UniProtKB">
        <authorList>
            <consortium name="WormBaseParasite"/>
        </authorList>
    </citation>
    <scope>IDENTIFICATION</scope>
</reference>
<evidence type="ECO:0000256" key="7">
    <source>
        <dbReference type="ARBA" id="ARBA00023054"/>
    </source>
</evidence>
<evidence type="ECO:0000256" key="3">
    <source>
        <dbReference type="ARBA" id="ARBA00017665"/>
    </source>
</evidence>
<keyword evidence="6" id="KW-0333">Golgi apparatus</keyword>
<feature type="domain" description="Vacuolar protein sorting-associated protein 54 N-terminal" evidence="10">
    <location>
        <begin position="302"/>
        <end position="447"/>
    </location>
</feature>
<comment type="subcellular location">
    <subcellularLocation>
        <location evidence="1">Golgi apparatus</location>
        <location evidence="1">trans-Golgi network</location>
    </subcellularLocation>
</comment>
<evidence type="ECO:0000259" key="9">
    <source>
        <dbReference type="Pfam" id="PF07928"/>
    </source>
</evidence>
<dbReference type="GO" id="GO:0042147">
    <property type="term" value="P:retrograde transport, endosome to Golgi"/>
    <property type="evidence" value="ECO:0007669"/>
    <property type="project" value="InterPro"/>
</dbReference>
<evidence type="ECO:0000256" key="2">
    <source>
        <dbReference type="ARBA" id="ARBA00009150"/>
    </source>
</evidence>
<keyword evidence="5" id="KW-0653">Protein transport</keyword>
<proteinExistence type="inferred from homology"/>
<accession>A0AA84ZGE6</accession>
<dbReference type="GO" id="GO:0005829">
    <property type="term" value="C:cytosol"/>
    <property type="evidence" value="ECO:0007669"/>
    <property type="project" value="GOC"/>
</dbReference>
<feature type="region of interest" description="Disordered" evidence="8">
    <location>
        <begin position="564"/>
        <end position="585"/>
    </location>
</feature>